<dbReference type="Proteomes" id="UP000827976">
    <property type="component" value="Chromosome 12"/>
</dbReference>
<proteinExistence type="predicted"/>
<accession>A0ACB7V250</accession>
<protein>
    <submittedName>
        <fullName evidence="1">Uncharacterized protein</fullName>
    </submittedName>
</protein>
<reference evidence="2" key="1">
    <citation type="journal article" date="2022" name="Nat. Commun.">
        <title>Chromosome evolution and the genetic basis of agronomically important traits in greater yam.</title>
        <authorList>
            <person name="Bredeson J.V."/>
            <person name="Lyons J.B."/>
            <person name="Oniyinde I.O."/>
            <person name="Okereke N.R."/>
            <person name="Kolade O."/>
            <person name="Nnabue I."/>
            <person name="Nwadili C.O."/>
            <person name="Hribova E."/>
            <person name="Parker M."/>
            <person name="Nwogha J."/>
            <person name="Shu S."/>
            <person name="Carlson J."/>
            <person name="Kariba R."/>
            <person name="Muthemba S."/>
            <person name="Knop K."/>
            <person name="Barton G.J."/>
            <person name="Sherwood A.V."/>
            <person name="Lopez-Montes A."/>
            <person name="Asiedu R."/>
            <person name="Jamnadass R."/>
            <person name="Muchugi A."/>
            <person name="Goodstein D."/>
            <person name="Egesi C.N."/>
            <person name="Featherston J."/>
            <person name="Asfaw A."/>
            <person name="Simpson G.G."/>
            <person name="Dolezel J."/>
            <person name="Hendre P.S."/>
            <person name="Van Deynze A."/>
            <person name="Kumar P.L."/>
            <person name="Obidiegwu J.E."/>
            <person name="Bhattacharjee R."/>
            <person name="Rokhsar D.S."/>
        </authorList>
    </citation>
    <scope>NUCLEOTIDE SEQUENCE [LARGE SCALE GENOMIC DNA]</scope>
    <source>
        <strain evidence="2">cv. TDa95/00328</strain>
    </source>
</reference>
<evidence type="ECO:0000313" key="2">
    <source>
        <dbReference type="Proteomes" id="UP000827976"/>
    </source>
</evidence>
<evidence type="ECO:0000313" key="1">
    <source>
        <dbReference type="EMBL" id="KAH7667231.1"/>
    </source>
</evidence>
<keyword evidence="2" id="KW-1185">Reference proteome</keyword>
<sequence length="146" mass="15630">MAAQSPVIPATAAADDHSVDPPSAEHSKKREKAKYENEEEERNHDDKPREKKRRRTCPAALTSISATATVASAVAVEGSGEASASSFSFDPKGIAMAPIETTPKFGSFYCGVDLGLELGKIEKEKGRDVDVIKEKGEGKLGNEKLE</sequence>
<comment type="caution">
    <text evidence="1">The sequence shown here is derived from an EMBL/GenBank/DDBJ whole genome shotgun (WGS) entry which is preliminary data.</text>
</comment>
<organism evidence="1 2">
    <name type="scientific">Dioscorea alata</name>
    <name type="common">Purple yam</name>
    <dbReference type="NCBI Taxonomy" id="55571"/>
    <lineage>
        <taxon>Eukaryota</taxon>
        <taxon>Viridiplantae</taxon>
        <taxon>Streptophyta</taxon>
        <taxon>Embryophyta</taxon>
        <taxon>Tracheophyta</taxon>
        <taxon>Spermatophyta</taxon>
        <taxon>Magnoliopsida</taxon>
        <taxon>Liliopsida</taxon>
        <taxon>Dioscoreales</taxon>
        <taxon>Dioscoreaceae</taxon>
        <taxon>Dioscorea</taxon>
    </lineage>
</organism>
<gene>
    <name evidence="1" type="ORF">IHE45_12G046100</name>
</gene>
<dbReference type="EMBL" id="CM037022">
    <property type="protein sequence ID" value="KAH7667231.1"/>
    <property type="molecule type" value="Genomic_DNA"/>
</dbReference>
<name>A0ACB7V250_DIOAL</name>